<evidence type="ECO:0000259" key="5">
    <source>
        <dbReference type="Pfam" id="PF02826"/>
    </source>
</evidence>
<dbReference type="SUPFAM" id="SSF51735">
    <property type="entry name" value="NAD(P)-binding Rossmann-fold domains"/>
    <property type="match status" value="1"/>
</dbReference>
<dbReference type="AlphaFoldDB" id="A0AAV4EVH5"/>
<sequence length="362" mass="38987">MALRVNCAARFIARWKPRIVFSQTEKLRGAPVICNTNMSSANAPKVFVSRRIPEKAKSLIASQCNAILWEKDEPPTRAEYLEKISGIDGLFCLLTDKIDAQLLDAAGPNLRVVSTMSVGYDHVDVKECARRNISVGYTPGILTKATAELTIALLLATSRRLKEGIRAVETGEWGTWKPMWLCGQGLDGATVGVVGMGRIGYTVAQCLNPFGVARFLYAGHRNADAEAELKAEFVDIDKLYSESDFVVACCALTPETAGMFNADAFRKMKKTAVFVNSSRGGVVNQEDLIAALESGEIGAAGLDVTTPEPLPTDSPLLSLKNCVVLPHIGSATHDTREAMAVLAAENLIAGLKGEKMPSKIDD</sequence>
<name>A0AAV4EVH5_9GAST</name>
<feature type="domain" description="D-isomer specific 2-hydroxyacid dehydrogenase NAD-binding" evidence="5">
    <location>
        <begin position="151"/>
        <end position="329"/>
    </location>
</feature>
<gene>
    <name evidence="6" type="ORF">ElyMa_003645100</name>
</gene>
<dbReference type="InterPro" id="IPR006140">
    <property type="entry name" value="D-isomer_DH_NAD-bd"/>
</dbReference>
<dbReference type="InterPro" id="IPR029753">
    <property type="entry name" value="D-isomer_DH_CS"/>
</dbReference>
<dbReference type="InterPro" id="IPR006139">
    <property type="entry name" value="D-isomer_2_OHA_DH_cat_dom"/>
</dbReference>
<evidence type="ECO:0000256" key="1">
    <source>
        <dbReference type="ARBA" id="ARBA00023002"/>
    </source>
</evidence>
<dbReference type="GO" id="GO:0030267">
    <property type="term" value="F:glyoxylate reductase (NADPH) activity"/>
    <property type="evidence" value="ECO:0007669"/>
    <property type="project" value="TreeGrafter"/>
</dbReference>
<dbReference type="InterPro" id="IPR050223">
    <property type="entry name" value="D-isomer_2-hydroxyacid_DH"/>
</dbReference>
<reference evidence="6 7" key="1">
    <citation type="journal article" date="2021" name="Elife">
        <title>Chloroplast acquisition without the gene transfer in kleptoplastic sea slugs, Plakobranchus ocellatus.</title>
        <authorList>
            <person name="Maeda T."/>
            <person name="Takahashi S."/>
            <person name="Yoshida T."/>
            <person name="Shimamura S."/>
            <person name="Takaki Y."/>
            <person name="Nagai Y."/>
            <person name="Toyoda A."/>
            <person name="Suzuki Y."/>
            <person name="Arimoto A."/>
            <person name="Ishii H."/>
            <person name="Satoh N."/>
            <person name="Nishiyama T."/>
            <person name="Hasebe M."/>
            <person name="Maruyama T."/>
            <person name="Minagawa J."/>
            <person name="Obokata J."/>
            <person name="Shigenobu S."/>
        </authorList>
    </citation>
    <scope>NUCLEOTIDE SEQUENCE [LARGE SCALE GENOMIC DNA]</scope>
</reference>
<dbReference type="PROSITE" id="PS00671">
    <property type="entry name" value="D_2_HYDROXYACID_DH_3"/>
    <property type="match status" value="1"/>
</dbReference>
<evidence type="ECO:0000256" key="3">
    <source>
        <dbReference type="RuleBase" id="RU003719"/>
    </source>
</evidence>
<dbReference type="PANTHER" id="PTHR10996">
    <property type="entry name" value="2-HYDROXYACID DEHYDROGENASE-RELATED"/>
    <property type="match status" value="1"/>
</dbReference>
<feature type="domain" description="D-isomer specific 2-hydroxyacid dehydrogenase catalytic" evidence="4">
    <location>
        <begin position="46"/>
        <end position="360"/>
    </location>
</feature>
<dbReference type="Pfam" id="PF00389">
    <property type="entry name" value="2-Hacid_dh"/>
    <property type="match status" value="1"/>
</dbReference>
<dbReference type="FunFam" id="3.40.50.720:FF:000026">
    <property type="entry name" value="Glyoxylate/hydroxypyruvate reductase B"/>
    <property type="match status" value="1"/>
</dbReference>
<dbReference type="EMBL" id="BMAT01007473">
    <property type="protein sequence ID" value="GFR64994.1"/>
    <property type="molecule type" value="Genomic_DNA"/>
</dbReference>
<dbReference type="Gene3D" id="3.40.50.720">
    <property type="entry name" value="NAD(P)-binding Rossmann-like Domain"/>
    <property type="match status" value="2"/>
</dbReference>
<dbReference type="CDD" id="cd05301">
    <property type="entry name" value="GDH"/>
    <property type="match status" value="1"/>
</dbReference>
<dbReference type="InterPro" id="IPR036291">
    <property type="entry name" value="NAD(P)-bd_dom_sf"/>
</dbReference>
<organism evidence="6 7">
    <name type="scientific">Elysia marginata</name>
    <dbReference type="NCBI Taxonomy" id="1093978"/>
    <lineage>
        <taxon>Eukaryota</taxon>
        <taxon>Metazoa</taxon>
        <taxon>Spiralia</taxon>
        <taxon>Lophotrochozoa</taxon>
        <taxon>Mollusca</taxon>
        <taxon>Gastropoda</taxon>
        <taxon>Heterobranchia</taxon>
        <taxon>Euthyneura</taxon>
        <taxon>Panpulmonata</taxon>
        <taxon>Sacoglossa</taxon>
        <taxon>Placobranchoidea</taxon>
        <taxon>Plakobranchidae</taxon>
        <taxon>Elysia</taxon>
    </lineage>
</organism>
<dbReference type="Pfam" id="PF02826">
    <property type="entry name" value="2-Hacid_dh_C"/>
    <property type="match status" value="1"/>
</dbReference>
<dbReference type="PANTHER" id="PTHR10996:SF277">
    <property type="entry name" value="GLYOXYLATE REDUCTASE_HYDROXYPYRUVATE REDUCTASE"/>
    <property type="match status" value="1"/>
</dbReference>
<evidence type="ECO:0000259" key="4">
    <source>
        <dbReference type="Pfam" id="PF00389"/>
    </source>
</evidence>
<evidence type="ECO:0000313" key="7">
    <source>
        <dbReference type="Proteomes" id="UP000762676"/>
    </source>
</evidence>
<dbReference type="SUPFAM" id="SSF52283">
    <property type="entry name" value="Formate/glycerate dehydrogenase catalytic domain-like"/>
    <property type="match status" value="1"/>
</dbReference>
<dbReference type="Proteomes" id="UP000762676">
    <property type="component" value="Unassembled WGS sequence"/>
</dbReference>
<accession>A0AAV4EVH5</accession>
<keyword evidence="7" id="KW-1185">Reference proteome</keyword>
<evidence type="ECO:0000313" key="6">
    <source>
        <dbReference type="EMBL" id="GFR64994.1"/>
    </source>
</evidence>
<dbReference type="GO" id="GO:0008465">
    <property type="term" value="F:hydroxypyruvate reductase (NADH) activity"/>
    <property type="evidence" value="ECO:0007669"/>
    <property type="project" value="TreeGrafter"/>
</dbReference>
<protein>
    <recommendedName>
        <fullName evidence="2">Glyoxylate reductase/hydroxypyruvate reductase</fullName>
    </recommendedName>
</protein>
<evidence type="ECO:0000256" key="2">
    <source>
        <dbReference type="ARBA" id="ARBA00073306"/>
    </source>
</evidence>
<comment type="similarity">
    <text evidence="3">Belongs to the D-isomer specific 2-hydroxyacid dehydrogenase family.</text>
</comment>
<dbReference type="GO" id="GO:0005829">
    <property type="term" value="C:cytosol"/>
    <property type="evidence" value="ECO:0007669"/>
    <property type="project" value="TreeGrafter"/>
</dbReference>
<proteinExistence type="inferred from homology"/>
<comment type="caution">
    <text evidence="6">The sequence shown here is derived from an EMBL/GenBank/DDBJ whole genome shotgun (WGS) entry which is preliminary data.</text>
</comment>
<keyword evidence="1 3" id="KW-0560">Oxidoreductase</keyword>
<dbReference type="GO" id="GO:0051287">
    <property type="term" value="F:NAD binding"/>
    <property type="evidence" value="ECO:0007669"/>
    <property type="project" value="InterPro"/>
</dbReference>